<reference evidence="9 10" key="1">
    <citation type="submission" date="2014-03" db="EMBL/GenBank/DDBJ databases">
        <title>Genomics of Bifidobacteria.</title>
        <authorList>
            <person name="Ventura M."/>
            <person name="Milani C."/>
            <person name="Lugli G.A."/>
        </authorList>
    </citation>
    <scope>NUCLEOTIDE SEQUENCE [LARGE SCALE GENOMIC DNA]</scope>
    <source>
        <strain evidence="9 10">LMG 21775</strain>
    </source>
</reference>
<feature type="transmembrane region" description="Helical" evidence="7">
    <location>
        <begin position="268"/>
        <end position="287"/>
    </location>
</feature>
<organism evidence="9 10">
    <name type="scientific">Bifidobacterium psychraerophilum</name>
    <dbReference type="NCBI Taxonomy" id="218140"/>
    <lineage>
        <taxon>Bacteria</taxon>
        <taxon>Bacillati</taxon>
        <taxon>Actinomycetota</taxon>
        <taxon>Actinomycetes</taxon>
        <taxon>Bifidobacteriales</taxon>
        <taxon>Bifidobacteriaceae</taxon>
        <taxon>Bifidobacterium</taxon>
    </lineage>
</organism>
<evidence type="ECO:0000313" key="9">
    <source>
        <dbReference type="EMBL" id="KFI82898.1"/>
    </source>
</evidence>
<feature type="transmembrane region" description="Helical" evidence="7">
    <location>
        <begin position="68"/>
        <end position="90"/>
    </location>
</feature>
<evidence type="ECO:0000256" key="5">
    <source>
        <dbReference type="ARBA" id="ARBA00022989"/>
    </source>
</evidence>
<dbReference type="GO" id="GO:0005886">
    <property type="term" value="C:plasma membrane"/>
    <property type="evidence" value="ECO:0007669"/>
    <property type="project" value="UniProtKB-SubCell"/>
</dbReference>
<dbReference type="PANTHER" id="PTHR32322">
    <property type="entry name" value="INNER MEMBRANE TRANSPORTER"/>
    <property type="match status" value="1"/>
</dbReference>
<feature type="transmembrane region" description="Helical" evidence="7">
    <location>
        <begin position="35"/>
        <end position="56"/>
    </location>
</feature>
<feature type="domain" description="EamA" evidence="8">
    <location>
        <begin position="156"/>
        <end position="286"/>
    </location>
</feature>
<evidence type="ECO:0000259" key="8">
    <source>
        <dbReference type="Pfam" id="PF00892"/>
    </source>
</evidence>
<feature type="transmembrane region" description="Helical" evidence="7">
    <location>
        <begin position="245"/>
        <end position="262"/>
    </location>
</feature>
<dbReference type="Pfam" id="PF00892">
    <property type="entry name" value="EamA"/>
    <property type="match status" value="2"/>
</dbReference>
<evidence type="ECO:0000256" key="3">
    <source>
        <dbReference type="ARBA" id="ARBA00022475"/>
    </source>
</evidence>
<keyword evidence="5 7" id="KW-1133">Transmembrane helix</keyword>
<feature type="transmembrane region" description="Helical" evidence="7">
    <location>
        <begin position="185"/>
        <end position="208"/>
    </location>
</feature>
<name>A0A087CHZ8_9BIFI</name>
<dbReference type="OrthoDB" id="5186724at2"/>
<dbReference type="Proteomes" id="UP000029050">
    <property type="component" value="Unassembled WGS sequence"/>
</dbReference>
<feature type="transmembrane region" description="Helical" evidence="7">
    <location>
        <begin position="123"/>
        <end position="140"/>
    </location>
</feature>
<dbReference type="EMBL" id="JGZI01000008">
    <property type="protein sequence ID" value="KFI82898.1"/>
    <property type="molecule type" value="Genomic_DNA"/>
</dbReference>
<evidence type="ECO:0000256" key="2">
    <source>
        <dbReference type="ARBA" id="ARBA00007362"/>
    </source>
</evidence>
<dbReference type="eggNOG" id="COG0697">
    <property type="taxonomic scope" value="Bacteria"/>
</dbReference>
<keyword evidence="4 7" id="KW-0812">Transmembrane</keyword>
<comment type="caution">
    <text evidence="9">The sequence shown here is derived from an EMBL/GenBank/DDBJ whole genome shotgun (WGS) entry which is preliminary data.</text>
</comment>
<dbReference type="Gene3D" id="1.10.3730.20">
    <property type="match status" value="1"/>
</dbReference>
<feature type="transmembrane region" description="Helical" evidence="7">
    <location>
        <begin position="214"/>
        <end position="233"/>
    </location>
</feature>
<keyword evidence="6 7" id="KW-0472">Membrane</keyword>
<proteinExistence type="inferred from homology"/>
<comment type="subcellular location">
    <subcellularLocation>
        <location evidence="1">Cell membrane</location>
        <topology evidence="1">Multi-pass membrane protein</topology>
    </subcellularLocation>
</comment>
<dbReference type="RefSeq" id="WP_081884205.1">
    <property type="nucleotide sequence ID" value="NZ_JGZI01000008.1"/>
</dbReference>
<dbReference type="InterPro" id="IPR037185">
    <property type="entry name" value="EmrE-like"/>
</dbReference>
<comment type="similarity">
    <text evidence="2">Belongs to the EamA transporter family.</text>
</comment>
<gene>
    <name evidence="9" type="ORF">BPSY_0688</name>
</gene>
<evidence type="ECO:0000313" key="10">
    <source>
        <dbReference type="Proteomes" id="UP000029050"/>
    </source>
</evidence>
<dbReference type="InterPro" id="IPR000620">
    <property type="entry name" value="EamA_dom"/>
</dbReference>
<dbReference type="PANTHER" id="PTHR32322:SF18">
    <property type="entry name" value="S-ADENOSYLMETHIONINE_S-ADENOSYLHOMOCYSTEINE TRANSPORTER"/>
    <property type="match status" value="1"/>
</dbReference>
<feature type="domain" description="EamA" evidence="8">
    <location>
        <begin position="6"/>
        <end position="140"/>
    </location>
</feature>
<feature type="transmembrane region" description="Helical" evidence="7">
    <location>
        <begin position="152"/>
        <end position="173"/>
    </location>
</feature>
<feature type="transmembrane region" description="Helical" evidence="7">
    <location>
        <begin position="96"/>
        <end position="116"/>
    </location>
</feature>
<dbReference type="GeneID" id="98299899"/>
<keyword evidence="10" id="KW-1185">Reference proteome</keyword>
<keyword evidence="3" id="KW-1003">Cell membrane</keyword>
<evidence type="ECO:0000256" key="6">
    <source>
        <dbReference type="ARBA" id="ARBA00023136"/>
    </source>
</evidence>
<sequence>MSRRNRAILSLVVAAAFWAGNYVFGHVAVESMSPFSIVFLRWAIALIPLVLIAQLAEHPDWRMVIGHWRFLLFQGVLGMFAYNFLLYAALHVSTAFAASLINAANPALIALVALVVLHERIGWRGAVGIALALLGVLVVLTRGDIGTLTTSAFGSGTWLMLGAIAVWTVYSIAGRMGPKLPPVTAVTVQAAFVVAGLAAVAPFVGVTIPKDAPGVASLLFIAIFPSCLSYVLWNTALDEISPGKAGVFLNLITLFTAIWALATGETISVSQIVGGLAIIVGVLLTTLPGHGKEHPVEAGAGISKHATHGDVESR</sequence>
<dbReference type="AlphaFoldDB" id="A0A087CHZ8"/>
<evidence type="ECO:0000256" key="4">
    <source>
        <dbReference type="ARBA" id="ARBA00022692"/>
    </source>
</evidence>
<dbReference type="SUPFAM" id="SSF103481">
    <property type="entry name" value="Multidrug resistance efflux transporter EmrE"/>
    <property type="match status" value="2"/>
</dbReference>
<evidence type="ECO:0000256" key="7">
    <source>
        <dbReference type="SAM" id="Phobius"/>
    </source>
</evidence>
<evidence type="ECO:0000256" key="1">
    <source>
        <dbReference type="ARBA" id="ARBA00004651"/>
    </source>
</evidence>
<dbReference type="STRING" id="218140.BPSY_0688"/>
<dbReference type="InterPro" id="IPR050638">
    <property type="entry name" value="AA-Vitamin_Transporters"/>
</dbReference>
<accession>A0A087CHZ8</accession>
<protein>
    <submittedName>
        <fullName evidence="9">EamA-like transporter family protein</fullName>
    </submittedName>
</protein>